<evidence type="ECO:0000259" key="2">
    <source>
        <dbReference type="Pfam" id="PF07760"/>
    </source>
</evidence>
<feature type="transmembrane region" description="Helical" evidence="1">
    <location>
        <begin position="12"/>
        <end position="36"/>
    </location>
</feature>
<feature type="domain" description="DUF1616" evidence="2">
    <location>
        <begin position="16"/>
        <end position="168"/>
    </location>
</feature>
<keyword evidence="1" id="KW-1133">Transmembrane helix</keyword>
<proteinExistence type="predicted"/>
<keyword evidence="4" id="KW-1185">Reference proteome</keyword>
<name>A0A9X9T881_METOG</name>
<dbReference type="Proteomes" id="UP001163096">
    <property type="component" value="Chromosome"/>
</dbReference>
<dbReference type="Pfam" id="PF07760">
    <property type="entry name" value="DUF1616"/>
    <property type="match status" value="1"/>
</dbReference>
<dbReference type="AlphaFoldDB" id="A0A9X9T881"/>
<evidence type="ECO:0000313" key="4">
    <source>
        <dbReference type="Proteomes" id="UP001163096"/>
    </source>
</evidence>
<evidence type="ECO:0000313" key="3">
    <source>
        <dbReference type="EMBL" id="WAI01181.1"/>
    </source>
</evidence>
<organism evidence="3 4">
    <name type="scientific">Methanogenium organophilum</name>
    <dbReference type="NCBI Taxonomy" id="2199"/>
    <lineage>
        <taxon>Archaea</taxon>
        <taxon>Methanobacteriati</taxon>
        <taxon>Methanobacteriota</taxon>
        <taxon>Stenosarchaea group</taxon>
        <taxon>Methanomicrobia</taxon>
        <taxon>Methanomicrobiales</taxon>
        <taxon>Methanomicrobiaceae</taxon>
        <taxon>Methanogenium</taxon>
    </lineage>
</organism>
<reference evidence="3" key="1">
    <citation type="submission" date="2022-11" db="EMBL/GenBank/DDBJ databases">
        <title>Complete genome sequence of Methanogenium organophilum DSM 3596.</title>
        <authorList>
            <person name="Chen S.-C."/>
            <person name="Lai S.-J."/>
            <person name="You Y.-T."/>
        </authorList>
    </citation>
    <scope>NUCLEOTIDE SEQUENCE</scope>
    <source>
        <strain evidence="3">DSM 3596</strain>
    </source>
</reference>
<protein>
    <submittedName>
        <fullName evidence="3">DUF1616 domain-containing protein</fullName>
    </submittedName>
</protein>
<accession>A0A9X9T881</accession>
<dbReference type="EMBL" id="CP113361">
    <property type="protein sequence ID" value="WAI01181.1"/>
    <property type="molecule type" value="Genomic_DNA"/>
</dbReference>
<sequence length="172" mass="19984">MTDGNEQVSIFQWFLILVFGLLLVVAVAAIVFVILVPAEGEHYTDFYILGKDGIAADYPERIHIGEPETIIVGVHNHEYRDITYLMEIYLLNQTTENNEVIINSMEPLDRFRVSLEHDQHEELVYTFIVDKTGYNRLEFLLFDENAPPDQVMGKDRINANYRDLYLSIQIEE</sequence>
<evidence type="ECO:0000256" key="1">
    <source>
        <dbReference type="SAM" id="Phobius"/>
    </source>
</evidence>
<keyword evidence="1" id="KW-0812">Transmembrane</keyword>
<dbReference type="RefSeq" id="WP_268186400.1">
    <property type="nucleotide sequence ID" value="NZ_CP113361.1"/>
</dbReference>
<gene>
    <name evidence="3" type="ORF">OU421_12315</name>
</gene>
<dbReference type="GeneID" id="76835899"/>
<dbReference type="KEGG" id="mou:OU421_12315"/>
<dbReference type="InterPro" id="IPR011674">
    <property type="entry name" value="DUF1616"/>
</dbReference>
<keyword evidence="1" id="KW-0472">Membrane</keyword>